<protein>
    <submittedName>
        <fullName evidence="1">Uncharacterized protein</fullName>
    </submittedName>
</protein>
<organism evidence="1 2">
    <name type="scientific">Linderina macrospora</name>
    <dbReference type="NCBI Taxonomy" id="4868"/>
    <lineage>
        <taxon>Eukaryota</taxon>
        <taxon>Fungi</taxon>
        <taxon>Fungi incertae sedis</taxon>
        <taxon>Zoopagomycota</taxon>
        <taxon>Kickxellomycotina</taxon>
        <taxon>Kickxellomycetes</taxon>
        <taxon>Kickxellales</taxon>
        <taxon>Kickxellaceae</taxon>
        <taxon>Linderina</taxon>
    </lineage>
</organism>
<accession>A0ACC1J8R9</accession>
<sequence length="88" mass="9429">MSGRAPFHPHRNISSLAKISPMPAITPVMNGSTMYMAVNRNTLLHAGTLTVCHHFFGVSTGCLKLFLYPPCCGSNRSGDSSCRCVAAM</sequence>
<keyword evidence="2" id="KW-1185">Reference proteome</keyword>
<evidence type="ECO:0000313" key="1">
    <source>
        <dbReference type="EMBL" id="KAJ1941954.1"/>
    </source>
</evidence>
<comment type="caution">
    <text evidence="1">The sequence shown here is derived from an EMBL/GenBank/DDBJ whole genome shotgun (WGS) entry which is preliminary data.</text>
</comment>
<gene>
    <name evidence="1" type="ORF">FBU59_003349</name>
</gene>
<dbReference type="EMBL" id="JANBPW010002105">
    <property type="protein sequence ID" value="KAJ1941954.1"/>
    <property type="molecule type" value="Genomic_DNA"/>
</dbReference>
<dbReference type="Proteomes" id="UP001150603">
    <property type="component" value="Unassembled WGS sequence"/>
</dbReference>
<evidence type="ECO:0000313" key="2">
    <source>
        <dbReference type="Proteomes" id="UP001150603"/>
    </source>
</evidence>
<proteinExistence type="predicted"/>
<name>A0ACC1J8R9_9FUNG</name>
<reference evidence="1" key="1">
    <citation type="submission" date="2022-07" db="EMBL/GenBank/DDBJ databases">
        <title>Phylogenomic reconstructions and comparative analyses of Kickxellomycotina fungi.</title>
        <authorList>
            <person name="Reynolds N.K."/>
            <person name="Stajich J.E."/>
            <person name="Barry K."/>
            <person name="Grigoriev I.V."/>
            <person name="Crous P."/>
            <person name="Smith M.E."/>
        </authorList>
    </citation>
    <scope>NUCLEOTIDE SEQUENCE</scope>
    <source>
        <strain evidence="1">NRRL 5244</strain>
    </source>
</reference>